<proteinExistence type="inferred from homology"/>
<dbReference type="PANTHER" id="PTHR37164">
    <property type="entry name" value="BACTERIOHEMERYTHRIN"/>
    <property type="match status" value="1"/>
</dbReference>
<comment type="caution">
    <text evidence="5">The sequence shown here is derived from an EMBL/GenBank/DDBJ whole genome shotgun (WGS) entry which is preliminary data.</text>
</comment>
<organism evidence="5 6">
    <name type="scientific">Candidatus Wolfebacteria bacterium RBG_13_41_7</name>
    <dbReference type="NCBI Taxonomy" id="1802554"/>
    <lineage>
        <taxon>Bacteria</taxon>
        <taxon>Candidatus Wolfeibacteriota</taxon>
    </lineage>
</organism>
<evidence type="ECO:0000313" key="5">
    <source>
        <dbReference type="EMBL" id="OGM90162.1"/>
    </source>
</evidence>
<dbReference type="CDD" id="cd12107">
    <property type="entry name" value="Hemerythrin"/>
    <property type="match status" value="1"/>
</dbReference>
<dbReference type="InterPro" id="IPR012827">
    <property type="entry name" value="Hemerythrin_metal-bd"/>
</dbReference>
<dbReference type="SUPFAM" id="SSF47188">
    <property type="entry name" value="Hemerythrin-like"/>
    <property type="match status" value="1"/>
</dbReference>
<evidence type="ECO:0000256" key="1">
    <source>
        <dbReference type="ARBA" id="ARBA00010587"/>
    </source>
</evidence>
<accession>A0A1F8DNZ4</accession>
<dbReference type="AlphaFoldDB" id="A0A1F8DNZ4"/>
<comment type="similarity">
    <text evidence="1">Belongs to the hemerythrin family.</text>
</comment>
<dbReference type="Pfam" id="PF01814">
    <property type="entry name" value="Hemerythrin"/>
    <property type="match status" value="1"/>
</dbReference>
<name>A0A1F8DNZ4_9BACT</name>
<dbReference type="GO" id="GO:0046872">
    <property type="term" value="F:metal ion binding"/>
    <property type="evidence" value="ECO:0007669"/>
    <property type="project" value="UniProtKB-KW"/>
</dbReference>
<reference evidence="5 6" key="1">
    <citation type="journal article" date="2016" name="Nat. Commun.">
        <title>Thousands of microbial genomes shed light on interconnected biogeochemical processes in an aquifer system.</title>
        <authorList>
            <person name="Anantharaman K."/>
            <person name="Brown C.T."/>
            <person name="Hug L.A."/>
            <person name="Sharon I."/>
            <person name="Castelle C.J."/>
            <person name="Probst A.J."/>
            <person name="Thomas B.C."/>
            <person name="Singh A."/>
            <person name="Wilkins M.J."/>
            <person name="Karaoz U."/>
            <person name="Brodie E.L."/>
            <person name="Williams K.H."/>
            <person name="Hubbard S.S."/>
            <person name="Banfield J.F."/>
        </authorList>
    </citation>
    <scope>NUCLEOTIDE SEQUENCE [LARGE SCALE GENOMIC DNA]</scope>
</reference>
<dbReference type="InterPro" id="IPR050669">
    <property type="entry name" value="Hemerythrin"/>
</dbReference>
<dbReference type="EMBL" id="MGIO01000009">
    <property type="protein sequence ID" value="OGM90162.1"/>
    <property type="molecule type" value="Genomic_DNA"/>
</dbReference>
<evidence type="ECO:0000256" key="2">
    <source>
        <dbReference type="ARBA" id="ARBA00022723"/>
    </source>
</evidence>
<dbReference type="NCBIfam" id="TIGR02481">
    <property type="entry name" value="hemeryth_dom"/>
    <property type="match status" value="1"/>
</dbReference>
<evidence type="ECO:0000256" key="3">
    <source>
        <dbReference type="ARBA" id="ARBA00023004"/>
    </source>
</evidence>
<keyword evidence="2" id="KW-0479">Metal-binding</keyword>
<protein>
    <recommendedName>
        <fullName evidence="4">Hemerythrin-like domain-containing protein</fullName>
    </recommendedName>
</protein>
<dbReference type="NCBIfam" id="NF033749">
    <property type="entry name" value="bact_hemeryth"/>
    <property type="match status" value="1"/>
</dbReference>
<keyword evidence="3" id="KW-0408">Iron</keyword>
<dbReference type="Proteomes" id="UP000182002">
    <property type="component" value="Unassembled WGS sequence"/>
</dbReference>
<dbReference type="Gene3D" id="1.20.120.50">
    <property type="entry name" value="Hemerythrin-like"/>
    <property type="match status" value="1"/>
</dbReference>
<evidence type="ECO:0000259" key="4">
    <source>
        <dbReference type="Pfam" id="PF01814"/>
    </source>
</evidence>
<evidence type="ECO:0000313" key="6">
    <source>
        <dbReference type="Proteomes" id="UP000182002"/>
    </source>
</evidence>
<dbReference type="InterPro" id="IPR035938">
    <property type="entry name" value="Hemerythrin-like_sf"/>
</dbReference>
<feature type="domain" description="Hemerythrin-like" evidence="4">
    <location>
        <begin position="13"/>
        <end position="129"/>
    </location>
</feature>
<sequence length="139" mass="16412">MDKFIWKEENSVGIKEIDEQHKHFFDIANGIIDLTAKENLTKEEAVKSLQELGDYAFYHLSTEEGYFDKFKYQDAPLHINAHNEYRESASEYFRRINNPNTDIKKLAEEMAVYSGNWLLAHIMVVDKQYTKFFNEHGLN</sequence>
<dbReference type="PANTHER" id="PTHR37164:SF1">
    <property type="entry name" value="BACTERIOHEMERYTHRIN"/>
    <property type="match status" value="1"/>
</dbReference>
<dbReference type="InterPro" id="IPR012312">
    <property type="entry name" value="Hemerythrin-like"/>
</dbReference>
<gene>
    <name evidence="5" type="ORF">A3J77_00710</name>
</gene>